<dbReference type="PANTHER" id="PTHR31362:SF0">
    <property type="entry name" value="EXOSTOSIN DOMAIN-CONTAINING PROTEIN-RELATED"/>
    <property type="match status" value="1"/>
</dbReference>
<gene>
    <name evidence="1" type="ORF">OFUS_LOCUS5950</name>
</gene>
<protein>
    <submittedName>
        <fullName evidence="1">Uncharacterized protein</fullName>
    </submittedName>
</protein>
<dbReference type="Proteomes" id="UP000749559">
    <property type="component" value="Unassembled WGS sequence"/>
</dbReference>
<keyword evidence="2" id="KW-1185">Reference proteome</keyword>
<evidence type="ECO:0000313" key="1">
    <source>
        <dbReference type="EMBL" id="CAH1779113.1"/>
    </source>
</evidence>
<sequence>MNDNAFVTTFVTNGCLLSHATDAIRGDIDNGSVGPIKGEVDIKKRYGVNREINDDDVASGGLDNQEESRESELIGTKKVPEVGVIKSTKWIVVTSISSPTHDIERLAKLSEWQLLVVADKETPENWHYDGVIFLSIATQKSLGYKILEYIPFSNYGRKNIGYLYAVQHGAQLIYDTDDDNHPTDDLRGFIITDMMYGVVPSSETTVLNPYAYYGQPTTWPRGFPLDKIGDNITSDYNAVHWKTALIQQGAVDGDPDVDAIFRLTCKSNIKSLNITYDHYMPPLLYPKGTFVPWNSQNTLFRYNAFWGLLLPTTVTFRVTDIWRGYSTQTLLWLIGGFISYMPPNGFQLRNNHSYIGDIKQKKKLYDQTGDLLQFLSDWKCNSNSLYACMQILADNMVNEGFLDIADAKLTAAWLHDLVAIGYKFPDIVTTERHGESLDYPIILQSDNRFPMSIPSDSKLVYIGEKKSKIKSLYHKMCLSFNTRREFNKKLLIQPKPILLLIIFNNNLHYENIPYLEALYDGHFVKTIYCGPEIPSKSILQDWNINFIKSERKQDALPGFYNYECVVKAMKLGLRVKGILTIADDVFMKVKTISKLPVDEIWFNSRGFKTEKQFSEIVKKPSIIRTRDSYSFGDRDIGRMIASVEPGRIKMCNISNLKGKCQVTPRNIYLKTYETNIINAFEEFYRLKNSNNIIKTFLHGLSKELLGTKRLMFDAADVYYLPQKHFDVFVSIAQIFYNHRVLLEVAVPTILHSLIVNDSNMAVAAYNWDYGNTREKPWLRFQAFLYSSLSFLHPVKLQGITRNDKKTTEIFCVALNSQHFTNPFETYV</sequence>
<dbReference type="InterPro" id="IPR005049">
    <property type="entry name" value="STL-like"/>
</dbReference>
<dbReference type="OrthoDB" id="408493at2759"/>
<dbReference type="AlphaFoldDB" id="A0A8J1XQF4"/>
<reference evidence="1" key="1">
    <citation type="submission" date="2022-03" db="EMBL/GenBank/DDBJ databases">
        <authorList>
            <person name="Martin C."/>
        </authorList>
    </citation>
    <scope>NUCLEOTIDE SEQUENCE</scope>
</reference>
<evidence type="ECO:0000313" key="2">
    <source>
        <dbReference type="Proteomes" id="UP000749559"/>
    </source>
</evidence>
<comment type="caution">
    <text evidence="1">The sequence shown here is derived from an EMBL/GenBank/DDBJ whole genome shotgun (WGS) entry which is preliminary data.</text>
</comment>
<name>A0A8J1XQF4_OWEFU</name>
<proteinExistence type="predicted"/>
<dbReference type="Pfam" id="PF03385">
    <property type="entry name" value="STELLO"/>
    <property type="match status" value="1"/>
</dbReference>
<dbReference type="PANTHER" id="PTHR31362">
    <property type="entry name" value="GLYCOSYLTRANSFERASE STELLO1-RELATED"/>
    <property type="match status" value="1"/>
</dbReference>
<organism evidence="1 2">
    <name type="scientific">Owenia fusiformis</name>
    <name type="common">Polychaete worm</name>
    <dbReference type="NCBI Taxonomy" id="6347"/>
    <lineage>
        <taxon>Eukaryota</taxon>
        <taxon>Metazoa</taxon>
        <taxon>Spiralia</taxon>
        <taxon>Lophotrochozoa</taxon>
        <taxon>Annelida</taxon>
        <taxon>Polychaeta</taxon>
        <taxon>Sedentaria</taxon>
        <taxon>Canalipalpata</taxon>
        <taxon>Sabellida</taxon>
        <taxon>Oweniida</taxon>
        <taxon>Oweniidae</taxon>
        <taxon>Owenia</taxon>
    </lineage>
</organism>
<accession>A0A8J1XQF4</accession>
<dbReference type="EMBL" id="CAIIXF020000003">
    <property type="protein sequence ID" value="CAH1779113.1"/>
    <property type="molecule type" value="Genomic_DNA"/>
</dbReference>